<comment type="caution">
    <text evidence="3">The sequence shown here is derived from an EMBL/GenBank/DDBJ whole genome shotgun (WGS) entry which is preliminary data.</text>
</comment>
<dbReference type="Pfam" id="PF25482">
    <property type="entry name" value="DUF7905"/>
    <property type="match status" value="1"/>
</dbReference>
<gene>
    <name evidence="3" type="ORF">EMPG_15714</name>
</gene>
<evidence type="ECO:0000256" key="1">
    <source>
        <dbReference type="SAM" id="MobiDB-lite"/>
    </source>
</evidence>
<evidence type="ECO:0000259" key="2">
    <source>
        <dbReference type="Pfam" id="PF25482"/>
    </source>
</evidence>
<feature type="region of interest" description="Disordered" evidence="1">
    <location>
        <begin position="86"/>
        <end position="189"/>
    </location>
</feature>
<protein>
    <recommendedName>
        <fullName evidence="2">DUF7905 domain-containing protein</fullName>
    </recommendedName>
</protein>
<accession>A0A0H1BCW5</accession>
<reference evidence="4" key="1">
    <citation type="journal article" date="2015" name="PLoS Genet.">
        <title>The dynamic genome and transcriptome of the human fungal pathogen Blastomyces and close relative Emmonsia.</title>
        <authorList>
            <person name="Munoz J.F."/>
            <person name="Gauthier G.M."/>
            <person name="Desjardins C.A."/>
            <person name="Gallo J.E."/>
            <person name="Holder J."/>
            <person name="Sullivan T.D."/>
            <person name="Marty A.J."/>
            <person name="Carmen J.C."/>
            <person name="Chen Z."/>
            <person name="Ding L."/>
            <person name="Gujja S."/>
            <person name="Magrini V."/>
            <person name="Misas E."/>
            <person name="Mitreva M."/>
            <person name="Priest M."/>
            <person name="Saif S."/>
            <person name="Whiston E.A."/>
            <person name="Young S."/>
            <person name="Zeng Q."/>
            <person name="Goldman W.E."/>
            <person name="Mardis E.R."/>
            <person name="Taylor J.W."/>
            <person name="McEwen J.G."/>
            <person name="Clay O.K."/>
            <person name="Klein B.S."/>
            <person name="Cuomo C.A."/>
        </authorList>
    </citation>
    <scope>NUCLEOTIDE SEQUENCE [LARGE SCALE GENOMIC DNA]</scope>
    <source>
        <strain evidence="4">UAMH 139</strain>
    </source>
</reference>
<dbReference type="AlphaFoldDB" id="A0A0H1BCW5"/>
<evidence type="ECO:0000313" key="4">
    <source>
        <dbReference type="Proteomes" id="UP000053573"/>
    </source>
</evidence>
<dbReference type="EMBL" id="LDEV01002503">
    <property type="protein sequence ID" value="KLJ08847.1"/>
    <property type="molecule type" value="Genomic_DNA"/>
</dbReference>
<dbReference type="InterPro" id="IPR057227">
    <property type="entry name" value="DUF7905"/>
</dbReference>
<evidence type="ECO:0000313" key="3">
    <source>
        <dbReference type="EMBL" id="KLJ08847.1"/>
    </source>
</evidence>
<proteinExistence type="predicted"/>
<feature type="domain" description="DUF7905" evidence="2">
    <location>
        <begin position="354"/>
        <end position="675"/>
    </location>
</feature>
<keyword evidence="4" id="KW-1185">Reference proteome</keyword>
<dbReference type="OrthoDB" id="4739136at2759"/>
<sequence>MVADYVPCTIGAFENGSGSAGRDWRFESAELSFGGACDVLLAVGEKAGDGEIRYKLRAARAISTGFIGLWLTFSYQGRLNLEDELATPRSTNPMSRQNIGTTSHQQGMPNNGLMSHRRDSSAPAHRGARAMHGGRGTPVWVRGRGANRPPRANFDHARGSNHRQHQSARPVDNSDNPQPNARKKEDHFARISRYVKAKEIRNDINEKRQLMIEQYRQRPDPSIKIPETLLFLWPDDELPLEMALGKDLEVLDPIRAEFGYYIYLYDESRDGQKYIRVDGVDHGKIIEIVQRLRAKWANLLAETSVKSKLYLVQTPPVDILKAEVGLMKCRQPGSQNIQASAFLYGAKWDDAGLEKRHLLREKNEQRMRNAVDQSLHGLRFLAGHVRMRINFGKFVLENYRVPPNSKERYSFEEFRSMLFYAGTKGRLIPGLGFKSAAGDLISRCSQASDLLAPFDPQIESLENNKPHYAVNIEFEGANNALLRLEVEFESSRYRPDLFEISHRRWLKPQSDDGLGEKRPPLQIGVIDFERSDWQLEIKALDFQEQSNIEQSLKSFDHSIEFKRGPTDGLRGTAVQRVTFSNIATVSKITEKSALRYRLKGTKYILELARYDTYHRAIRSGPPYISDCNKMNQTAETTWGASIFRQEWDNMLGQNGSFRVGQTADWSASLNTFFPCLSDEDSTDVNAGFHQFIDLVNKVAKLLTPERNSDIVERSETTPRGNIQRAITQNAPKSWAQVAGS</sequence>
<name>A0A0H1BCW5_9EURO</name>
<dbReference type="STRING" id="2060906.A0A0H1BCW5"/>
<organism evidence="3 4">
    <name type="scientific">Blastomyces silverae</name>
    <dbReference type="NCBI Taxonomy" id="2060906"/>
    <lineage>
        <taxon>Eukaryota</taxon>
        <taxon>Fungi</taxon>
        <taxon>Dikarya</taxon>
        <taxon>Ascomycota</taxon>
        <taxon>Pezizomycotina</taxon>
        <taxon>Eurotiomycetes</taxon>
        <taxon>Eurotiomycetidae</taxon>
        <taxon>Onygenales</taxon>
        <taxon>Ajellomycetaceae</taxon>
        <taxon>Blastomyces</taxon>
    </lineage>
</organism>
<dbReference type="Proteomes" id="UP000053573">
    <property type="component" value="Unassembled WGS sequence"/>
</dbReference>
<feature type="compositionally biased region" description="Polar residues" evidence="1">
    <location>
        <begin position="88"/>
        <end position="113"/>
    </location>
</feature>